<dbReference type="AlphaFoldDB" id="A0AAU8TUG4"/>
<sequence>MLSLIFRSDEAEVENISEIMLVDIADNQIPNGIRYQIII</sequence>
<name>A0AAU8TUG4_9PSED</name>
<dbReference type="Proteomes" id="UP000033099">
    <property type="component" value="Chromosome"/>
</dbReference>
<dbReference type="EMBL" id="CP011117">
    <property type="protein sequence ID" value="AKA82465.1"/>
    <property type="molecule type" value="Genomic_DNA"/>
</dbReference>
<reference evidence="1 2" key="1">
    <citation type="journal article" date="2015" name="Genome Announc.">
        <title>Complete Genome Sequence of Biocontrol Strain Pseudomonas fluorescens LBUM223.</title>
        <authorList>
            <person name="Roquigny R."/>
            <person name="Arseneault T."/>
            <person name="Gadkar V.J."/>
            <person name="Novinscak A."/>
            <person name="Joly D.L."/>
            <person name="Filion M."/>
        </authorList>
    </citation>
    <scope>NUCLEOTIDE SEQUENCE [LARGE SCALE GENOMIC DNA]</scope>
    <source>
        <strain evidence="1 2">LBUM223</strain>
    </source>
</reference>
<dbReference type="KEGG" id="pfb:VO64_1919"/>
<accession>A0AAU8TUG4</accession>
<evidence type="ECO:0000313" key="2">
    <source>
        <dbReference type="Proteomes" id="UP000033099"/>
    </source>
</evidence>
<evidence type="ECO:0000313" key="1">
    <source>
        <dbReference type="EMBL" id="AKA82465.1"/>
    </source>
</evidence>
<protein>
    <submittedName>
        <fullName evidence="1">Uncharacterized protein</fullName>
    </submittedName>
</protein>
<proteinExistence type="predicted"/>
<gene>
    <name evidence="1" type="ORF">VO64_1919</name>
</gene>
<organism evidence="1 2">
    <name type="scientific">Pseudomonas synxantha</name>
    <dbReference type="NCBI Taxonomy" id="47883"/>
    <lineage>
        <taxon>Bacteria</taxon>
        <taxon>Pseudomonadati</taxon>
        <taxon>Pseudomonadota</taxon>
        <taxon>Gammaproteobacteria</taxon>
        <taxon>Pseudomonadales</taxon>
        <taxon>Pseudomonadaceae</taxon>
        <taxon>Pseudomonas</taxon>
    </lineage>
</organism>